<evidence type="ECO:0000256" key="4">
    <source>
        <dbReference type="ARBA" id="ARBA00023172"/>
    </source>
</evidence>
<name>A0A3B0MSK9_9RHOB</name>
<dbReference type="OrthoDB" id="9801717at2"/>
<evidence type="ECO:0000259" key="6">
    <source>
        <dbReference type="PROSITE" id="PS51898"/>
    </source>
</evidence>
<dbReference type="GO" id="GO:0003677">
    <property type="term" value="F:DNA binding"/>
    <property type="evidence" value="ECO:0007669"/>
    <property type="project" value="UniProtKB-UniRule"/>
</dbReference>
<keyword evidence="2" id="KW-0229">DNA integration</keyword>
<dbReference type="Gene3D" id="1.10.150.130">
    <property type="match status" value="1"/>
</dbReference>
<dbReference type="InterPro" id="IPR011010">
    <property type="entry name" value="DNA_brk_join_enz"/>
</dbReference>
<dbReference type="PANTHER" id="PTHR30349:SF81">
    <property type="entry name" value="TYROSINE RECOMBINASE XERC"/>
    <property type="match status" value="1"/>
</dbReference>
<keyword evidence="1" id="KW-0159">Chromosome partition</keyword>
<dbReference type="InterPro" id="IPR044068">
    <property type="entry name" value="CB"/>
</dbReference>
<dbReference type="Proteomes" id="UP000272908">
    <property type="component" value="Unassembled WGS sequence"/>
</dbReference>
<evidence type="ECO:0000256" key="2">
    <source>
        <dbReference type="ARBA" id="ARBA00022908"/>
    </source>
</evidence>
<protein>
    <submittedName>
        <fullName evidence="8">Tyrosine recombinase XerD</fullName>
    </submittedName>
</protein>
<dbReference type="GO" id="GO:0015074">
    <property type="term" value="P:DNA integration"/>
    <property type="evidence" value="ECO:0007669"/>
    <property type="project" value="UniProtKB-KW"/>
</dbReference>
<dbReference type="EMBL" id="UIHC01000111">
    <property type="protein sequence ID" value="SUZ34027.1"/>
    <property type="molecule type" value="Genomic_DNA"/>
</dbReference>
<dbReference type="InterPro" id="IPR050090">
    <property type="entry name" value="Tyrosine_recombinase_XerCD"/>
</dbReference>
<evidence type="ECO:0000256" key="3">
    <source>
        <dbReference type="ARBA" id="ARBA00023125"/>
    </source>
</evidence>
<gene>
    <name evidence="8" type="primary">xerD_4</name>
    <name evidence="8" type="ORF">ROE7235_03808</name>
</gene>
<dbReference type="InterPro" id="IPR002104">
    <property type="entry name" value="Integrase_catalytic"/>
</dbReference>
<dbReference type="Gene3D" id="1.10.443.10">
    <property type="entry name" value="Intergrase catalytic core"/>
    <property type="match status" value="1"/>
</dbReference>
<dbReference type="Pfam" id="PF00589">
    <property type="entry name" value="Phage_integrase"/>
    <property type="match status" value="1"/>
</dbReference>
<evidence type="ECO:0000259" key="7">
    <source>
        <dbReference type="PROSITE" id="PS51900"/>
    </source>
</evidence>
<reference evidence="9" key="1">
    <citation type="submission" date="2018-08" db="EMBL/GenBank/DDBJ databases">
        <authorList>
            <person name="Rodrigo-Torres L."/>
            <person name="Arahal R. D."/>
            <person name="Lucena T."/>
        </authorList>
    </citation>
    <scope>NUCLEOTIDE SEQUENCE [LARGE SCALE GENOMIC DNA]</scope>
    <source>
        <strain evidence="9">CECT 7235</strain>
    </source>
</reference>
<evidence type="ECO:0000256" key="5">
    <source>
        <dbReference type="PROSITE-ProRule" id="PRU01248"/>
    </source>
</evidence>
<feature type="domain" description="Core-binding (CB)" evidence="7">
    <location>
        <begin position="2"/>
        <end position="95"/>
    </location>
</feature>
<feature type="domain" description="Tyr recombinase" evidence="6">
    <location>
        <begin position="119"/>
        <end position="304"/>
    </location>
</feature>
<dbReference type="InterPro" id="IPR013762">
    <property type="entry name" value="Integrase-like_cat_sf"/>
</dbReference>
<proteinExistence type="predicted"/>
<dbReference type="GO" id="GO:0007059">
    <property type="term" value="P:chromosome segregation"/>
    <property type="evidence" value="ECO:0007669"/>
    <property type="project" value="UniProtKB-KW"/>
</dbReference>
<keyword evidence="3 5" id="KW-0238">DNA-binding</keyword>
<organism evidence="8 9">
    <name type="scientific">Roseinatronobacter ekhonensis</name>
    <dbReference type="NCBI Taxonomy" id="254356"/>
    <lineage>
        <taxon>Bacteria</taxon>
        <taxon>Pseudomonadati</taxon>
        <taxon>Pseudomonadota</taxon>
        <taxon>Alphaproteobacteria</taxon>
        <taxon>Rhodobacterales</taxon>
        <taxon>Paracoccaceae</taxon>
        <taxon>Roseinatronobacter</taxon>
    </lineage>
</organism>
<dbReference type="PROSITE" id="PS51898">
    <property type="entry name" value="TYR_RECOMBINASE"/>
    <property type="match status" value="1"/>
</dbReference>
<sequence>MTPLAPYLSTYLRAHLPRECGASQHTVASYAHCYRLLLTFAAERRKTRPSQIHIEDLDADLICAFLDHLEVERSNAPRSRNARLAAIHSLFRFIEYRVPACLDQARRIHAIPMKRSAQPLVDYLTRAEMQALLAAPDLRTVAGLRDQAMLHLAFAAGLRVSELVGLRLDQFDDTAMPSLHVIGKGRRERILPLWQDTARVVRRWIGLRPATGDLQLFLNAGGRAMTRSGFEYILRKHAATAAQSAPSIAAKRVTPHILRHSCAMHTLQATGDVRKVSLWLGHASVQTTEMYLRADPTEKIEALTAMGPPTLKRGRFTVPDKLMAMLVEASNGRNYAE</sequence>
<dbReference type="Pfam" id="PF02899">
    <property type="entry name" value="Phage_int_SAM_1"/>
    <property type="match status" value="1"/>
</dbReference>
<dbReference type="PROSITE" id="PS51900">
    <property type="entry name" value="CB"/>
    <property type="match status" value="1"/>
</dbReference>
<keyword evidence="4" id="KW-0233">DNA recombination</keyword>
<evidence type="ECO:0000256" key="1">
    <source>
        <dbReference type="ARBA" id="ARBA00022829"/>
    </source>
</evidence>
<evidence type="ECO:0000313" key="9">
    <source>
        <dbReference type="Proteomes" id="UP000272908"/>
    </source>
</evidence>
<dbReference type="InterPro" id="IPR010998">
    <property type="entry name" value="Integrase_recombinase_N"/>
</dbReference>
<accession>A0A3B0MSK9</accession>
<dbReference type="InterPro" id="IPR004107">
    <property type="entry name" value="Integrase_SAM-like_N"/>
</dbReference>
<evidence type="ECO:0000313" key="8">
    <source>
        <dbReference type="EMBL" id="SUZ34027.1"/>
    </source>
</evidence>
<dbReference type="GO" id="GO:0006310">
    <property type="term" value="P:DNA recombination"/>
    <property type="evidence" value="ECO:0007669"/>
    <property type="project" value="UniProtKB-KW"/>
</dbReference>
<dbReference type="RefSeq" id="WP_121097511.1">
    <property type="nucleotide sequence ID" value="NZ_UIHC01000111.1"/>
</dbReference>
<dbReference type="PANTHER" id="PTHR30349">
    <property type="entry name" value="PHAGE INTEGRASE-RELATED"/>
    <property type="match status" value="1"/>
</dbReference>
<keyword evidence="9" id="KW-1185">Reference proteome</keyword>
<dbReference type="AlphaFoldDB" id="A0A3B0MSK9"/>
<dbReference type="SUPFAM" id="SSF56349">
    <property type="entry name" value="DNA breaking-rejoining enzymes"/>
    <property type="match status" value="1"/>
</dbReference>